<dbReference type="Proteomes" id="UP000287651">
    <property type="component" value="Unassembled WGS sequence"/>
</dbReference>
<dbReference type="EMBL" id="AMZH03019014">
    <property type="protein sequence ID" value="RRT40908.1"/>
    <property type="molecule type" value="Genomic_DNA"/>
</dbReference>
<organism evidence="2 3">
    <name type="scientific">Ensete ventricosum</name>
    <name type="common">Abyssinian banana</name>
    <name type="synonym">Musa ensete</name>
    <dbReference type="NCBI Taxonomy" id="4639"/>
    <lineage>
        <taxon>Eukaryota</taxon>
        <taxon>Viridiplantae</taxon>
        <taxon>Streptophyta</taxon>
        <taxon>Embryophyta</taxon>
        <taxon>Tracheophyta</taxon>
        <taxon>Spermatophyta</taxon>
        <taxon>Magnoliopsida</taxon>
        <taxon>Liliopsida</taxon>
        <taxon>Zingiberales</taxon>
        <taxon>Musaceae</taxon>
        <taxon>Ensete</taxon>
    </lineage>
</organism>
<comment type="caution">
    <text evidence="2">The sequence shown here is derived from an EMBL/GenBank/DDBJ whole genome shotgun (WGS) entry which is preliminary data.</text>
</comment>
<accession>A0A426XN17</accession>
<dbReference type="AlphaFoldDB" id="A0A426XN17"/>
<proteinExistence type="predicted"/>
<gene>
    <name evidence="2" type="ORF">B296_00035469</name>
</gene>
<evidence type="ECO:0000313" key="2">
    <source>
        <dbReference type="EMBL" id="RRT40908.1"/>
    </source>
</evidence>
<reference evidence="2 3" key="1">
    <citation type="journal article" date="2014" name="Agronomy (Basel)">
        <title>A Draft Genome Sequence for Ensete ventricosum, the Drought-Tolerant Tree Against Hunger.</title>
        <authorList>
            <person name="Harrison J."/>
            <person name="Moore K.A."/>
            <person name="Paszkiewicz K."/>
            <person name="Jones T."/>
            <person name="Grant M."/>
            <person name="Ambacheew D."/>
            <person name="Muzemil S."/>
            <person name="Studholme D.J."/>
        </authorList>
    </citation>
    <scope>NUCLEOTIDE SEQUENCE [LARGE SCALE GENOMIC DNA]</scope>
</reference>
<feature type="region of interest" description="Disordered" evidence="1">
    <location>
        <begin position="1"/>
        <end position="83"/>
    </location>
</feature>
<protein>
    <submittedName>
        <fullName evidence="2">Uncharacterized protein</fullName>
    </submittedName>
</protein>
<evidence type="ECO:0000313" key="3">
    <source>
        <dbReference type="Proteomes" id="UP000287651"/>
    </source>
</evidence>
<feature type="non-terminal residue" evidence="2">
    <location>
        <position position="83"/>
    </location>
</feature>
<evidence type="ECO:0000256" key="1">
    <source>
        <dbReference type="SAM" id="MobiDB-lite"/>
    </source>
</evidence>
<name>A0A426XN17_ENSVE</name>
<sequence length="83" mass="8490">MAQPPARGRPTTAKAPVQGGGLLRPGPLQGAVAHKGSSLQGRPPTGATVARGHDQLWLGPLQGAATRRGSSPQASDRLRARPQ</sequence>